<name>A0A674IUX6_9SAUR</name>
<reference evidence="1" key="1">
    <citation type="submission" date="2025-05" db="UniProtKB">
        <authorList>
            <consortium name="Ensembl"/>
        </authorList>
    </citation>
    <scope>IDENTIFICATION</scope>
</reference>
<sequence>MGNFRSVIMTNKIVNGIKITTKGIVMNGEERLETQLLFLDNTCLPEMLRYDELHLRD</sequence>
<dbReference type="GeneTree" id="ENSGT01000000219280"/>
<organism evidence="1 2">
    <name type="scientific">Terrapene triunguis</name>
    <name type="common">Three-toed box turtle</name>
    <dbReference type="NCBI Taxonomy" id="2587831"/>
    <lineage>
        <taxon>Eukaryota</taxon>
        <taxon>Metazoa</taxon>
        <taxon>Chordata</taxon>
        <taxon>Craniata</taxon>
        <taxon>Vertebrata</taxon>
        <taxon>Euteleostomi</taxon>
        <taxon>Archelosauria</taxon>
        <taxon>Testudinata</taxon>
        <taxon>Testudines</taxon>
        <taxon>Cryptodira</taxon>
        <taxon>Durocryptodira</taxon>
        <taxon>Testudinoidea</taxon>
        <taxon>Emydidae</taxon>
        <taxon>Terrapene</taxon>
    </lineage>
</organism>
<proteinExistence type="predicted"/>
<dbReference type="Proteomes" id="UP000472274">
    <property type="component" value="Unplaced"/>
</dbReference>
<dbReference type="Ensembl" id="ENSTMTT00000017329.1">
    <property type="protein sequence ID" value="ENSTMTP00000016736.1"/>
    <property type="gene ID" value="ENSTMTG00000012268.1"/>
</dbReference>
<accession>A0A674IUX6</accession>
<protein>
    <submittedName>
        <fullName evidence="1">Uncharacterized protein</fullName>
    </submittedName>
</protein>
<keyword evidence="2" id="KW-1185">Reference proteome</keyword>
<evidence type="ECO:0000313" key="1">
    <source>
        <dbReference type="Ensembl" id="ENSTMTP00000012750.1"/>
    </source>
</evidence>
<dbReference type="AlphaFoldDB" id="A0A674IUX6"/>
<evidence type="ECO:0000313" key="2">
    <source>
        <dbReference type="Proteomes" id="UP000472274"/>
    </source>
</evidence>
<dbReference type="Ensembl" id="ENSTMTT00000013190.1">
    <property type="protein sequence ID" value="ENSTMTP00000012750.1"/>
    <property type="gene ID" value="ENSTMTG00000009229.1"/>
</dbReference>